<proteinExistence type="predicted"/>
<keyword evidence="3 5" id="KW-1133">Transmembrane helix</keyword>
<dbReference type="InterPro" id="IPR044839">
    <property type="entry name" value="NDR1-like"/>
</dbReference>
<gene>
    <name evidence="7" type="ORF">V6N11_036958</name>
</gene>
<comment type="subcellular location">
    <subcellularLocation>
        <location evidence="1">Membrane</location>
        <topology evidence="1">Single-pass membrane protein</topology>
    </subcellularLocation>
</comment>
<dbReference type="Pfam" id="PF03168">
    <property type="entry name" value="LEA_2"/>
    <property type="match status" value="1"/>
</dbReference>
<dbReference type="PANTHER" id="PTHR31415">
    <property type="entry name" value="OS05G0367900 PROTEIN"/>
    <property type="match status" value="1"/>
</dbReference>
<evidence type="ECO:0000256" key="5">
    <source>
        <dbReference type="SAM" id="Phobius"/>
    </source>
</evidence>
<evidence type="ECO:0000313" key="7">
    <source>
        <dbReference type="EMBL" id="KAK9010450.1"/>
    </source>
</evidence>
<keyword evidence="4 5" id="KW-0472">Membrane</keyword>
<evidence type="ECO:0000256" key="4">
    <source>
        <dbReference type="ARBA" id="ARBA00023136"/>
    </source>
</evidence>
<evidence type="ECO:0000256" key="2">
    <source>
        <dbReference type="ARBA" id="ARBA00022692"/>
    </source>
</evidence>
<dbReference type="EMBL" id="JBBPBN010000024">
    <property type="protein sequence ID" value="KAK9010450.1"/>
    <property type="molecule type" value="Genomic_DNA"/>
</dbReference>
<dbReference type="InterPro" id="IPR004864">
    <property type="entry name" value="LEA_2"/>
</dbReference>
<keyword evidence="8" id="KW-1185">Reference proteome</keyword>
<name>A0ABR2RBX5_9ROSI</name>
<feature type="transmembrane region" description="Helical" evidence="5">
    <location>
        <begin position="20"/>
        <end position="42"/>
    </location>
</feature>
<keyword evidence="2 5" id="KW-0812">Transmembrane</keyword>
<accession>A0ABR2RBX5</accession>
<dbReference type="PANTHER" id="PTHR31415:SF51">
    <property type="entry name" value="LATE EMBRYOGENESIS ABUNDANT (LEA) HYDROXYPROLINE-RICH GLYCOPROTEIN FAMILY"/>
    <property type="match status" value="1"/>
</dbReference>
<organism evidence="7 8">
    <name type="scientific">Hibiscus sabdariffa</name>
    <name type="common">roselle</name>
    <dbReference type="NCBI Taxonomy" id="183260"/>
    <lineage>
        <taxon>Eukaryota</taxon>
        <taxon>Viridiplantae</taxon>
        <taxon>Streptophyta</taxon>
        <taxon>Embryophyta</taxon>
        <taxon>Tracheophyta</taxon>
        <taxon>Spermatophyta</taxon>
        <taxon>Magnoliopsida</taxon>
        <taxon>eudicotyledons</taxon>
        <taxon>Gunneridae</taxon>
        <taxon>Pentapetalae</taxon>
        <taxon>rosids</taxon>
        <taxon>malvids</taxon>
        <taxon>Malvales</taxon>
        <taxon>Malvaceae</taxon>
        <taxon>Malvoideae</taxon>
        <taxon>Hibiscus</taxon>
    </lineage>
</organism>
<evidence type="ECO:0000256" key="3">
    <source>
        <dbReference type="ARBA" id="ARBA00022989"/>
    </source>
</evidence>
<reference evidence="7 8" key="1">
    <citation type="journal article" date="2024" name="G3 (Bethesda)">
        <title>Genome assembly of Hibiscus sabdariffa L. provides insights into metabolisms of medicinal natural products.</title>
        <authorList>
            <person name="Kim T."/>
        </authorList>
    </citation>
    <scope>NUCLEOTIDE SEQUENCE [LARGE SCALE GENOMIC DNA]</scope>
    <source>
        <strain evidence="7">TK-2024</strain>
        <tissue evidence="7">Old leaves</tissue>
    </source>
</reference>
<dbReference type="Proteomes" id="UP001396334">
    <property type="component" value="Unassembled WGS sequence"/>
</dbReference>
<evidence type="ECO:0000259" key="6">
    <source>
        <dbReference type="Pfam" id="PF03168"/>
    </source>
</evidence>
<evidence type="ECO:0000313" key="8">
    <source>
        <dbReference type="Proteomes" id="UP001396334"/>
    </source>
</evidence>
<comment type="caution">
    <text evidence="7">The sequence shown here is derived from an EMBL/GenBank/DDBJ whole genome shotgun (WGS) entry which is preliminary data.</text>
</comment>
<sequence>MSAKDCSHHKKGRGKLFRKIIAGTLIFLLVVLITILIIWAILRPNKPRFILQDTTVYGFNATVPYFLTSSFQVTVSSRNPNDRIGIYYDRLDIYATYRNQQITPRTAIPPTYQGHKEVNVWSPFINGNMVPISPDFSADLGSEQAAGSVFLTINLDGRVRWKVGAFVSGTYHIYVRCPAYITFGSKSNGVIVSNNAVKLQFVTRCSVSV</sequence>
<evidence type="ECO:0000256" key="1">
    <source>
        <dbReference type="ARBA" id="ARBA00004167"/>
    </source>
</evidence>
<feature type="domain" description="Late embryogenesis abundant protein LEA-2 subgroup" evidence="6">
    <location>
        <begin position="74"/>
        <end position="176"/>
    </location>
</feature>
<protein>
    <recommendedName>
        <fullName evidence="6">Late embryogenesis abundant protein LEA-2 subgroup domain-containing protein</fullName>
    </recommendedName>
</protein>